<feature type="coiled-coil region" evidence="1">
    <location>
        <begin position="59"/>
        <end position="86"/>
    </location>
</feature>
<protein>
    <submittedName>
        <fullName evidence="3">Uncharacterized protein</fullName>
    </submittedName>
</protein>
<dbReference type="EMBL" id="MEYI01000004">
    <property type="protein sequence ID" value="OGD24369.1"/>
    <property type="molecule type" value="Genomic_DNA"/>
</dbReference>
<keyword evidence="2" id="KW-0472">Membrane</keyword>
<keyword evidence="2" id="KW-1133">Transmembrane helix</keyword>
<reference evidence="3 4" key="1">
    <citation type="journal article" date="2016" name="Nat. Commun.">
        <title>Thousands of microbial genomes shed light on interconnected biogeochemical processes in an aquifer system.</title>
        <authorList>
            <person name="Anantharaman K."/>
            <person name="Brown C.T."/>
            <person name="Hug L.A."/>
            <person name="Sharon I."/>
            <person name="Castelle C.J."/>
            <person name="Probst A.J."/>
            <person name="Thomas B.C."/>
            <person name="Singh A."/>
            <person name="Wilkins M.J."/>
            <person name="Karaoz U."/>
            <person name="Brodie E.L."/>
            <person name="Williams K.H."/>
            <person name="Hubbard S.S."/>
            <person name="Banfield J.F."/>
        </authorList>
    </citation>
    <scope>NUCLEOTIDE SEQUENCE [LARGE SCALE GENOMIC DNA]</scope>
</reference>
<keyword evidence="1" id="KW-0175">Coiled coil</keyword>
<dbReference type="Proteomes" id="UP000176639">
    <property type="component" value="Unassembled WGS sequence"/>
</dbReference>
<comment type="caution">
    <text evidence="3">The sequence shown here is derived from an EMBL/GenBank/DDBJ whole genome shotgun (WGS) entry which is preliminary data.</text>
</comment>
<dbReference type="AlphaFoldDB" id="A0A1F5B160"/>
<evidence type="ECO:0000256" key="2">
    <source>
        <dbReference type="SAM" id="Phobius"/>
    </source>
</evidence>
<feature type="transmembrane region" description="Helical" evidence="2">
    <location>
        <begin position="7"/>
        <end position="27"/>
    </location>
</feature>
<evidence type="ECO:0000313" key="4">
    <source>
        <dbReference type="Proteomes" id="UP000176639"/>
    </source>
</evidence>
<evidence type="ECO:0000313" key="3">
    <source>
        <dbReference type="EMBL" id="OGD24369.1"/>
    </source>
</evidence>
<keyword evidence="2" id="KW-0812">Transmembrane</keyword>
<gene>
    <name evidence="3" type="ORF">A2Z10_00255</name>
</gene>
<proteinExistence type="predicted"/>
<name>A0A1F5B160_9BACT</name>
<organism evidence="3 4">
    <name type="scientific">Candidatus Azambacteria bacterium RBG_16_47_10</name>
    <dbReference type="NCBI Taxonomy" id="1797292"/>
    <lineage>
        <taxon>Bacteria</taxon>
        <taxon>Candidatus Azamiibacteriota</taxon>
    </lineage>
</organism>
<evidence type="ECO:0000256" key="1">
    <source>
        <dbReference type="SAM" id="Coils"/>
    </source>
</evidence>
<sequence>MLTNTKINIALIVLIAFVVIVGGFALVNLGSTPQETFREEGIRKEASGEERQAYFEAMKKEIIVQIEEKQSQFEKINDQIVFAQKACGSVDLARVTVSEVKDIGRENFTQTIAGYYTCEAVTNKNIDQCNFLKSVDSRLFERCILNAANIRIAAEKCSVESINQCIKSGLLTRADCNNICAMYSQNDASVCSIAKDADLNKVCLAFTQKNIDLCNGIADGSQKESCRNEYHFYTAIQNNNAGALNDMVYSFKKAIGDVMFDGSVSCKSEFTKFINEYDCMHGLVDDYDIVQKTADNLRNEIADLNKKLAEIQ</sequence>
<accession>A0A1F5B160</accession>